<name>N0BMW8_9EURY</name>
<evidence type="ECO:0000256" key="1">
    <source>
        <dbReference type="ARBA" id="ARBA00004141"/>
    </source>
</evidence>
<dbReference type="GeneID" id="15393625"/>
<feature type="domain" description="Cytochrome c assembly protein" evidence="8">
    <location>
        <begin position="9"/>
        <end position="163"/>
    </location>
</feature>
<comment type="subcellular location">
    <subcellularLocation>
        <location evidence="1">Membrane</location>
        <topology evidence="1">Multi-pass membrane protein</topology>
    </subcellularLocation>
</comment>
<feature type="transmembrane region" description="Helical" evidence="7">
    <location>
        <begin position="180"/>
        <end position="201"/>
    </location>
</feature>
<dbReference type="GO" id="GO:0017004">
    <property type="term" value="P:cytochrome complex assembly"/>
    <property type="evidence" value="ECO:0007669"/>
    <property type="project" value="UniProtKB-KW"/>
</dbReference>
<dbReference type="KEGG" id="ast:Asulf_01991"/>
<comment type="similarity">
    <text evidence="2">Belongs to the CcmC/CycZ/HelC family.</text>
</comment>
<protein>
    <recommendedName>
        <fullName evidence="8">Cytochrome c assembly protein domain-containing protein</fullName>
    </recommendedName>
</protein>
<dbReference type="GO" id="GO:0005886">
    <property type="term" value="C:plasma membrane"/>
    <property type="evidence" value="ECO:0007669"/>
    <property type="project" value="TreeGrafter"/>
</dbReference>
<dbReference type="GO" id="GO:0015232">
    <property type="term" value="F:heme transmembrane transporter activity"/>
    <property type="evidence" value="ECO:0007669"/>
    <property type="project" value="InterPro"/>
</dbReference>
<organism evidence="9 10">
    <name type="scientific">Archaeoglobus sulfaticallidus PM70-1</name>
    <dbReference type="NCBI Taxonomy" id="387631"/>
    <lineage>
        <taxon>Archaea</taxon>
        <taxon>Methanobacteriati</taxon>
        <taxon>Methanobacteriota</taxon>
        <taxon>Archaeoglobi</taxon>
        <taxon>Archaeoglobales</taxon>
        <taxon>Archaeoglobaceae</taxon>
        <taxon>Archaeoglobus</taxon>
    </lineage>
</organism>
<dbReference type="Proteomes" id="UP000013307">
    <property type="component" value="Chromosome"/>
</dbReference>
<evidence type="ECO:0000256" key="3">
    <source>
        <dbReference type="ARBA" id="ARBA00022692"/>
    </source>
</evidence>
<dbReference type="AlphaFoldDB" id="N0BMW8"/>
<evidence type="ECO:0000313" key="10">
    <source>
        <dbReference type="Proteomes" id="UP000013307"/>
    </source>
</evidence>
<dbReference type="GO" id="GO:0020037">
    <property type="term" value="F:heme binding"/>
    <property type="evidence" value="ECO:0007669"/>
    <property type="project" value="InterPro"/>
</dbReference>
<dbReference type="InterPro" id="IPR045062">
    <property type="entry name" value="Cyt_c_biogenesis_CcsA/CcmC"/>
</dbReference>
<dbReference type="PANTHER" id="PTHR30071">
    <property type="entry name" value="HEME EXPORTER PROTEIN C"/>
    <property type="match status" value="1"/>
</dbReference>
<evidence type="ECO:0000256" key="7">
    <source>
        <dbReference type="SAM" id="Phobius"/>
    </source>
</evidence>
<dbReference type="RefSeq" id="WP_015591552.1">
    <property type="nucleotide sequence ID" value="NC_021169.1"/>
</dbReference>
<keyword evidence="5 7" id="KW-1133">Transmembrane helix</keyword>
<feature type="transmembrane region" description="Helical" evidence="7">
    <location>
        <begin position="114"/>
        <end position="131"/>
    </location>
</feature>
<dbReference type="InterPro" id="IPR002541">
    <property type="entry name" value="Cyt_c_assembly"/>
</dbReference>
<keyword evidence="4" id="KW-0201">Cytochrome c-type biogenesis</keyword>
<dbReference type="PANTHER" id="PTHR30071:SF1">
    <property type="entry name" value="CYTOCHROME B_B6 PROTEIN-RELATED"/>
    <property type="match status" value="1"/>
</dbReference>
<dbReference type="Pfam" id="PF01578">
    <property type="entry name" value="Cytochrom_C_asm"/>
    <property type="match status" value="1"/>
</dbReference>
<reference evidence="9 10" key="1">
    <citation type="journal article" date="2013" name="Genome Announc.">
        <title>Complete Genome Sequence of the Thermophilic and Facultatively Chemolithoautotrophic Sulfate Reducer Archaeoglobus sulfaticallidus Strain PM70-1T.</title>
        <authorList>
            <person name="Stokke R."/>
            <person name="Hocking W.P."/>
            <person name="Steinsbu B.O."/>
            <person name="Steen I.H."/>
        </authorList>
    </citation>
    <scope>NUCLEOTIDE SEQUENCE [LARGE SCALE GENOMIC DNA]</scope>
    <source>
        <strain evidence="9">PM70-1</strain>
    </source>
</reference>
<keyword evidence="10" id="KW-1185">Reference proteome</keyword>
<dbReference type="InterPro" id="IPR003557">
    <property type="entry name" value="Cyt_c_biogenesis_CcmC"/>
</dbReference>
<feature type="transmembrane region" description="Helical" evidence="7">
    <location>
        <begin position="73"/>
        <end position="94"/>
    </location>
</feature>
<evidence type="ECO:0000259" key="8">
    <source>
        <dbReference type="Pfam" id="PF01578"/>
    </source>
</evidence>
<keyword evidence="6 7" id="KW-0472">Membrane</keyword>
<dbReference type="PRINTS" id="PR01386">
    <property type="entry name" value="CCMCBIOGNSIS"/>
</dbReference>
<evidence type="ECO:0000313" key="9">
    <source>
        <dbReference type="EMBL" id="AGK61956.1"/>
    </source>
</evidence>
<gene>
    <name evidence="9" type="ORF">Asulf_01991</name>
</gene>
<proteinExistence type="inferred from homology"/>
<dbReference type="HOGENOM" id="CLU_066538_1_0_2"/>
<dbReference type="STRING" id="387631.Asulf_01991"/>
<feature type="transmembrane region" description="Helical" evidence="7">
    <location>
        <begin position="40"/>
        <end position="66"/>
    </location>
</feature>
<feature type="transmembrane region" description="Helical" evidence="7">
    <location>
        <begin position="143"/>
        <end position="160"/>
    </location>
</feature>
<dbReference type="EMBL" id="CP005290">
    <property type="protein sequence ID" value="AGK61956.1"/>
    <property type="molecule type" value="Genomic_DNA"/>
</dbReference>
<evidence type="ECO:0000256" key="6">
    <source>
        <dbReference type="ARBA" id="ARBA00023136"/>
    </source>
</evidence>
<accession>N0BMW8</accession>
<dbReference type="eggNOG" id="arCOG00267">
    <property type="taxonomic scope" value="Archaea"/>
</dbReference>
<sequence>MKRVLITFLIALILMLIGSYNALLMLPESPTPQLSNNYRIIFFHLPSAITSFIAFTTTLIFSIIYLTKNDIRYDIYAVTSAKAGIFLITSALISGSVWAKVAWNSYWNWDPRETAVLILWFVYAGYFALRSSIDDIEAKARNSAVLAIFGYATVPLSYLSSKIGFSLHPTTSELRIGINVGMTLTIMLLGFILMYIAYMFIESKAERMNFESTGGESFE</sequence>
<evidence type="ECO:0000256" key="2">
    <source>
        <dbReference type="ARBA" id="ARBA00005840"/>
    </source>
</evidence>
<evidence type="ECO:0000256" key="5">
    <source>
        <dbReference type="ARBA" id="ARBA00022989"/>
    </source>
</evidence>
<dbReference type="OrthoDB" id="148358at2157"/>
<keyword evidence="3 7" id="KW-0812">Transmembrane</keyword>
<evidence type="ECO:0000256" key="4">
    <source>
        <dbReference type="ARBA" id="ARBA00022748"/>
    </source>
</evidence>